<evidence type="ECO:0000256" key="1">
    <source>
        <dbReference type="SAM" id="MobiDB-lite"/>
    </source>
</evidence>
<dbReference type="EMBL" id="JQ805139">
    <property type="protein sequence ID" value="AFK84007.1"/>
    <property type="molecule type" value="Genomic_DNA"/>
</dbReference>
<name>I3VQG3_9BETA</name>
<dbReference type="Gene3D" id="3.10.100.10">
    <property type="entry name" value="Mannose-Binding Protein A, subunit A"/>
    <property type="match status" value="1"/>
</dbReference>
<feature type="region of interest" description="Disordered" evidence="1">
    <location>
        <begin position="59"/>
        <end position="79"/>
    </location>
</feature>
<dbReference type="SUPFAM" id="SSF56436">
    <property type="entry name" value="C-type lectin-like"/>
    <property type="match status" value="1"/>
</dbReference>
<dbReference type="InterPro" id="IPR016187">
    <property type="entry name" value="CTDL_fold"/>
</dbReference>
<feature type="region of interest" description="Disordered" evidence="1">
    <location>
        <begin position="32"/>
        <end position="51"/>
    </location>
</feature>
<evidence type="ECO:0000313" key="3">
    <source>
        <dbReference type="Proteomes" id="UP000103899"/>
    </source>
</evidence>
<protein>
    <submittedName>
        <fullName evidence="2">B161</fullName>
    </submittedName>
</protein>
<accession>I3VQG3</accession>
<reference evidence="2 3" key="1">
    <citation type="journal article" date="2012" name="J. Virol.">
        <title>A Novel Bat Herpesvirus Encodes Homologues of Major Histocompatibility Complex Classes I and II, C-Type Lectin, and a Unique Family of Immune-Related Genes.</title>
        <authorList>
            <person name="Zhang H."/>
            <person name="Todd S."/>
            <person name="Tachedjian M."/>
            <person name="Barr J.A."/>
            <person name="Luo M."/>
            <person name="Yu M."/>
            <person name="Marsh G.A."/>
            <person name="Crameri G."/>
            <person name="Wang L.F."/>
        </authorList>
    </citation>
    <scope>NUCLEOTIDE SEQUENCE [LARGE SCALE GENOMIC DNA]</scope>
    <source>
        <strain evidence="2">B7D8</strain>
    </source>
</reference>
<sequence>MVSPWLAAPVYAYGALMRRWAERAERKAAFRASRLRDPETPPRRNPSPVRIPVRIPVRDASRDPCRNPRRDPVRDPSRNAIDALSPYPATLCTAGILGAIHVITLAAFAWGVWAMCLSEPGCCSLPFRTPPPVPQAPCPPPMCRWPWVGFGSFCFLYNETKMTRSDASRQCYSVGAELCPLIWDEEISFLTRGTFDGAFVGRVRRNASRPWGLETGEWDIPRLNVSDVGSVYVKGDWFAATANEYERRAFVCCQTPYHAGLPVPRA</sequence>
<evidence type="ECO:0000313" key="2">
    <source>
        <dbReference type="EMBL" id="AFK84007.1"/>
    </source>
</evidence>
<dbReference type="KEGG" id="vg:80534899"/>
<proteinExistence type="predicted"/>
<dbReference type="InterPro" id="IPR016186">
    <property type="entry name" value="C-type_lectin-like/link_sf"/>
</dbReference>
<feature type="compositionally biased region" description="Basic and acidic residues" evidence="1">
    <location>
        <begin position="32"/>
        <end position="42"/>
    </location>
</feature>
<dbReference type="RefSeq" id="YP_010797196.1">
    <property type="nucleotide sequence ID" value="NC_076129.1"/>
</dbReference>
<dbReference type="Proteomes" id="UP000103899">
    <property type="component" value="Segment"/>
</dbReference>
<dbReference type="GeneID" id="80534899"/>
<keyword evidence="3" id="KW-1185">Reference proteome</keyword>
<organism evidence="2 3">
    <name type="scientific">miniopterid betaherpesvirus 1</name>
    <dbReference type="NCBI Taxonomy" id="3070189"/>
    <lineage>
        <taxon>Viruses</taxon>
        <taxon>Duplodnaviria</taxon>
        <taxon>Heunggongvirae</taxon>
        <taxon>Peploviricota</taxon>
        <taxon>Herviviricetes</taxon>
        <taxon>Herpesvirales</taxon>
        <taxon>Orthoherpesviridae</taxon>
        <taxon>Betaherpesvirinae</taxon>
        <taxon>Quwivirus</taxon>
        <taxon>Quwivirus miniopteridbeta1</taxon>
    </lineage>
</organism>
<feature type="compositionally biased region" description="Basic and acidic residues" evidence="1">
    <location>
        <begin position="59"/>
        <end position="77"/>
    </location>
</feature>